<evidence type="ECO:0000313" key="2">
    <source>
        <dbReference type="EMBL" id="QDU56081.1"/>
    </source>
</evidence>
<dbReference type="InterPro" id="IPR001173">
    <property type="entry name" value="Glyco_trans_2-like"/>
</dbReference>
<keyword evidence="3" id="KW-1185">Reference proteome</keyword>
<dbReference type="Gene3D" id="3.90.550.10">
    <property type="entry name" value="Spore Coat Polysaccharide Biosynthesis Protein SpsA, Chain A"/>
    <property type="match status" value="1"/>
</dbReference>
<sequence length="323" mass="35885">MTVFNGMPYLPASVESVLNQSFDDFEFIIVNDGSTDGTADYLASLADPRIHVIYQENGGTAVAANHGLTCCTGQYTARMDSDDVSLPHRLATQVAYLDAHPEVGLVGAQMAPLGQAGVGASLNLPTTHDEVFAAMMDGRHGLAHACILMRTDLLKQIGGYWKVPLQDAWDMMIRMGEVSKLANIDEVLHHYRVHIGSLNGKGMRRMRFSIDYARHLATLRQQGLPLITHEEYAQQRAAIGWMAKMRESIDLHSRCQYRVAIAELYGNRRVRGYLRMAWAAALAPRLTTARIVRMIEERFVKIPHRNKSKRSASTGNPPIARSA</sequence>
<accession>A0A518AN09</accession>
<dbReference type="AlphaFoldDB" id="A0A518AN09"/>
<keyword evidence="2" id="KW-0328">Glycosyltransferase</keyword>
<evidence type="ECO:0000313" key="3">
    <source>
        <dbReference type="Proteomes" id="UP000315750"/>
    </source>
</evidence>
<dbReference type="PANTHER" id="PTHR22916:SF3">
    <property type="entry name" value="UDP-GLCNAC:BETAGAL BETA-1,3-N-ACETYLGLUCOSAMINYLTRANSFERASE-LIKE PROTEIN 1"/>
    <property type="match status" value="1"/>
</dbReference>
<dbReference type="PANTHER" id="PTHR22916">
    <property type="entry name" value="GLYCOSYLTRANSFERASE"/>
    <property type="match status" value="1"/>
</dbReference>
<gene>
    <name evidence="2" type="primary">epsE_3</name>
    <name evidence="2" type="ORF">Pan181_22840</name>
</gene>
<reference evidence="2 3" key="1">
    <citation type="submission" date="2019-02" db="EMBL/GenBank/DDBJ databases">
        <title>Deep-cultivation of Planctomycetes and their phenomic and genomic characterization uncovers novel biology.</title>
        <authorList>
            <person name="Wiegand S."/>
            <person name="Jogler M."/>
            <person name="Boedeker C."/>
            <person name="Pinto D."/>
            <person name="Vollmers J."/>
            <person name="Rivas-Marin E."/>
            <person name="Kohn T."/>
            <person name="Peeters S.H."/>
            <person name="Heuer A."/>
            <person name="Rast P."/>
            <person name="Oberbeckmann S."/>
            <person name="Bunk B."/>
            <person name="Jeske O."/>
            <person name="Meyerdierks A."/>
            <person name="Storesund J.E."/>
            <person name="Kallscheuer N."/>
            <person name="Luecker S."/>
            <person name="Lage O.M."/>
            <person name="Pohl T."/>
            <person name="Merkel B.J."/>
            <person name="Hornburger P."/>
            <person name="Mueller R.-W."/>
            <person name="Bruemmer F."/>
            <person name="Labrenz M."/>
            <person name="Spormann A.M."/>
            <person name="Op den Camp H."/>
            <person name="Overmann J."/>
            <person name="Amann R."/>
            <person name="Jetten M.S.M."/>
            <person name="Mascher T."/>
            <person name="Medema M.H."/>
            <person name="Devos D.P."/>
            <person name="Kaster A.-K."/>
            <person name="Ovreas L."/>
            <person name="Rohde M."/>
            <person name="Galperin M.Y."/>
            <person name="Jogler C."/>
        </authorList>
    </citation>
    <scope>NUCLEOTIDE SEQUENCE [LARGE SCALE GENOMIC DNA]</scope>
    <source>
        <strain evidence="2 3">Pan181</strain>
    </source>
</reference>
<organism evidence="2 3">
    <name type="scientific">Aeoliella mucimassa</name>
    <dbReference type="NCBI Taxonomy" id="2527972"/>
    <lineage>
        <taxon>Bacteria</taxon>
        <taxon>Pseudomonadati</taxon>
        <taxon>Planctomycetota</taxon>
        <taxon>Planctomycetia</taxon>
        <taxon>Pirellulales</taxon>
        <taxon>Lacipirellulaceae</taxon>
        <taxon>Aeoliella</taxon>
    </lineage>
</organism>
<keyword evidence="2" id="KW-0808">Transferase</keyword>
<dbReference type="KEGG" id="amuc:Pan181_22840"/>
<feature type="domain" description="Glycosyltransferase 2-like" evidence="1">
    <location>
        <begin position="1"/>
        <end position="157"/>
    </location>
</feature>
<protein>
    <submittedName>
        <fullName evidence="2">Glycosyltransferase EpsE</fullName>
        <ecNumber evidence="2">2.4.-.-</ecNumber>
    </submittedName>
</protein>
<dbReference type="InterPro" id="IPR029044">
    <property type="entry name" value="Nucleotide-diphossugar_trans"/>
</dbReference>
<proteinExistence type="predicted"/>
<dbReference type="EC" id="2.4.-.-" evidence="2"/>
<dbReference type="EMBL" id="CP036278">
    <property type="protein sequence ID" value="QDU56081.1"/>
    <property type="molecule type" value="Genomic_DNA"/>
</dbReference>
<dbReference type="CDD" id="cd00761">
    <property type="entry name" value="Glyco_tranf_GTA_type"/>
    <property type="match status" value="1"/>
</dbReference>
<dbReference type="GO" id="GO:0016758">
    <property type="term" value="F:hexosyltransferase activity"/>
    <property type="evidence" value="ECO:0007669"/>
    <property type="project" value="UniProtKB-ARBA"/>
</dbReference>
<evidence type="ECO:0000259" key="1">
    <source>
        <dbReference type="Pfam" id="PF00535"/>
    </source>
</evidence>
<dbReference type="Pfam" id="PF00535">
    <property type="entry name" value="Glycos_transf_2"/>
    <property type="match status" value="1"/>
</dbReference>
<name>A0A518AN09_9BACT</name>
<dbReference type="SUPFAM" id="SSF53448">
    <property type="entry name" value="Nucleotide-diphospho-sugar transferases"/>
    <property type="match status" value="1"/>
</dbReference>
<dbReference type="Proteomes" id="UP000315750">
    <property type="component" value="Chromosome"/>
</dbReference>